<name>A0A6G1E7J7_9ORYZ</name>
<evidence type="ECO:0000256" key="1">
    <source>
        <dbReference type="SAM" id="MobiDB-lite"/>
    </source>
</evidence>
<feature type="region of interest" description="Disordered" evidence="1">
    <location>
        <begin position="132"/>
        <end position="170"/>
    </location>
</feature>
<accession>A0A6G1E7J7</accession>
<proteinExistence type="predicted"/>
<organism evidence="2 3">
    <name type="scientific">Oryza meyeriana var. granulata</name>
    <dbReference type="NCBI Taxonomy" id="110450"/>
    <lineage>
        <taxon>Eukaryota</taxon>
        <taxon>Viridiplantae</taxon>
        <taxon>Streptophyta</taxon>
        <taxon>Embryophyta</taxon>
        <taxon>Tracheophyta</taxon>
        <taxon>Spermatophyta</taxon>
        <taxon>Magnoliopsida</taxon>
        <taxon>Liliopsida</taxon>
        <taxon>Poales</taxon>
        <taxon>Poaceae</taxon>
        <taxon>BOP clade</taxon>
        <taxon>Oryzoideae</taxon>
        <taxon>Oryzeae</taxon>
        <taxon>Oryzinae</taxon>
        <taxon>Oryza</taxon>
        <taxon>Oryza meyeriana</taxon>
    </lineage>
</organism>
<gene>
    <name evidence="2" type="ORF">E2562_035163</name>
</gene>
<keyword evidence="3" id="KW-1185">Reference proteome</keyword>
<feature type="compositionally biased region" description="Basic and acidic residues" evidence="1">
    <location>
        <begin position="133"/>
        <end position="146"/>
    </location>
</feature>
<dbReference type="AlphaFoldDB" id="A0A6G1E7J7"/>
<sequence length="170" mass="18760">MREIHRSCTLVLDELGEGVAVRAEGEAAIWKRKLRAWAKHPGGGCVLLHRRRHPTAAARCAIASHSAGLATGSGRVWQWKQKLQVWAKHPGGGRLLLRRRRHPAVVARCADRLPLGGAGDWIWTSSAVPVGRRRSEQSRGGRRWSERPWGGLRRSGRRRERSAANGGAGV</sequence>
<evidence type="ECO:0000313" key="3">
    <source>
        <dbReference type="Proteomes" id="UP000479710"/>
    </source>
</evidence>
<evidence type="ECO:0000313" key="2">
    <source>
        <dbReference type="EMBL" id="KAF0920452.1"/>
    </source>
</evidence>
<reference evidence="2 3" key="1">
    <citation type="submission" date="2019-11" db="EMBL/GenBank/DDBJ databases">
        <title>Whole genome sequence of Oryza granulata.</title>
        <authorList>
            <person name="Li W."/>
        </authorList>
    </citation>
    <scope>NUCLEOTIDE SEQUENCE [LARGE SCALE GENOMIC DNA]</scope>
    <source>
        <strain evidence="3">cv. Menghai</strain>
        <tissue evidence="2">Leaf</tissue>
    </source>
</reference>
<comment type="caution">
    <text evidence="2">The sequence shown here is derived from an EMBL/GenBank/DDBJ whole genome shotgun (WGS) entry which is preliminary data.</text>
</comment>
<dbReference type="Proteomes" id="UP000479710">
    <property type="component" value="Unassembled WGS sequence"/>
</dbReference>
<protein>
    <submittedName>
        <fullName evidence="2">Uncharacterized protein</fullName>
    </submittedName>
</protein>
<dbReference type="EMBL" id="SPHZ02000005">
    <property type="protein sequence ID" value="KAF0920452.1"/>
    <property type="molecule type" value="Genomic_DNA"/>
</dbReference>